<feature type="domain" description="DYW" evidence="3">
    <location>
        <begin position="609"/>
        <end position="701"/>
    </location>
</feature>
<evidence type="ECO:0000256" key="1">
    <source>
        <dbReference type="ARBA" id="ARBA00022737"/>
    </source>
</evidence>
<dbReference type="InterPro" id="IPR046960">
    <property type="entry name" value="PPR_At4g14850-like_plant"/>
</dbReference>
<dbReference type="Proteomes" id="UP000639772">
    <property type="component" value="Unassembled WGS sequence"/>
</dbReference>
<proteinExistence type="predicted"/>
<dbReference type="InterPro" id="IPR002885">
    <property type="entry name" value="PPR_rpt"/>
</dbReference>
<evidence type="ECO:0000313" key="5">
    <source>
        <dbReference type="Proteomes" id="UP000639772"/>
    </source>
</evidence>
<dbReference type="AlphaFoldDB" id="A0A835US78"/>
<dbReference type="PROSITE" id="PS51375">
    <property type="entry name" value="PPR"/>
    <property type="match status" value="1"/>
</dbReference>
<reference evidence="4 5" key="1">
    <citation type="journal article" date="2020" name="Nat. Food">
        <title>A phased Vanilla planifolia genome enables genetic improvement of flavour and production.</title>
        <authorList>
            <person name="Hasing T."/>
            <person name="Tang H."/>
            <person name="Brym M."/>
            <person name="Khazi F."/>
            <person name="Huang T."/>
            <person name="Chambers A.H."/>
        </authorList>
    </citation>
    <scope>NUCLEOTIDE SEQUENCE [LARGE SCALE GENOMIC DNA]</scope>
    <source>
        <tissue evidence="4">Leaf</tissue>
    </source>
</reference>
<dbReference type="GO" id="GO:0008270">
    <property type="term" value="F:zinc ion binding"/>
    <property type="evidence" value="ECO:0007669"/>
    <property type="project" value="InterPro"/>
</dbReference>
<dbReference type="NCBIfam" id="TIGR00756">
    <property type="entry name" value="PPR"/>
    <property type="match status" value="2"/>
</dbReference>
<keyword evidence="1" id="KW-0677">Repeat</keyword>
<dbReference type="Pfam" id="PF01535">
    <property type="entry name" value="PPR"/>
    <property type="match status" value="3"/>
</dbReference>
<accession>A0A835US78</accession>
<evidence type="ECO:0000313" key="4">
    <source>
        <dbReference type="EMBL" id="KAG0472043.1"/>
    </source>
</evidence>
<protein>
    <recommendedName>
        <fullName evidence="3">DYW domain-containing protein</fullName>
    </recommendedName>
</protein>
<gene>
    <name evidence="4" type="ORF">HPP92_016589</name>
</gene>
<sequence length="701" mass="79278">MSRRRVSVLAFEYIPSLCQSRSSLFISYPCGEGHPDAFKSSAFVCRRLLSVVADNAEYPQGYTGDSCSPYRTDGEGNHRAQDVFYRGDSDGVSTENKSAYPNEAKAQRKFSGDNHQMVGSRRDDGDVWRNYSHGFRDPSQFMQGGTYHREPLGNYQNESGHSSRQKDNLLVTGRKDTNALCHTYTTGYSSFISGQNTVGGPEDYSRRSYVDVGVNTGQAVQQSSRWNYNQNHATHFQTTMPISGGADVPGMYNAHRTDGPKKFQQNTVDHLHSSTCSSEKGFYHFMALNNINEADKTVNNGEGNTYKGTIDELDEFCNEERVKDAIEVFTLLTKSGCVVDIPRCLHLLQLFADIKYLEAARSVHDHIVKAVRNPGVGVHNKLLDAYLRCGSIMDAYELFEKMPQRNLTSWDAMISGLARLGLGEEAIDLFTKFKQLGLKPDEDMFNTIFYVCSAIGAVDEGMLHFKSMVTDFGICPTIENYSNVINMLASCGFLNEAFEFIERMPVDPTINVWEMLMNLCRSNGNTDLGDRCANIIECLDSSKLTEQSKKGLLPVKISEKRKVKNSDPTELANRFCRQREYRAGERSHPEDDLVYEQIRGLLPQMKDLGYFPEIKCVLHDIDQESREEALLYHSERLALAYALMTTPARQTVRIMKNLRVCIDCHNALKIISKIVGRLIIARDAKRFHHFQDGECTCRDYW</sequence>
<dbReference type="GO" id="GO:0003723">
    <property type="term" value="F:RNA binding"/>
    <property type="evidence" value="ECO:0007669"/>
    <property type="project" value="InterPro"/>
</dbReference>
<dbReference type="PANTHER" id="PTHR47926:SF388">
    <property type="entry name" value="DYW DOMAIN-CONTAINING PROTEIN"/>
    <property type="match status" value="1"/>
</dbReference>
<dbReference type="InterPro" id="IPR011990">
    <property type="entry name" value="TPR-like_helical_dom_sf"/>
</dbReference>
<dbReference type="InterPro" id="IPR032867">
    <property type="entry name" value="DYW_dom"/>
</dbReference>
<evidence type="ECO:0000256" key="2">
    <source>
        <dbReference type="PROSITE-ProRule" id="PRU00708"/>
    </source>
</evidence>
<dbReference type="OrthoDB" id="1932290at2759"/>
<evidence type="ECO:0000259" key="3">
    <source>
        <dbReference type="Pfam" id="PF14432"/>
    </source>
</evidence>
<dbReference type="PANTHER" id="PTHR47926">
    <property type="entry name" value="PENTATRICOPEPTIDE REPEAT-CONTAINING PROTEIN"/>
    <property type="match status" value="1"/>
</dbReference>
<dbReference type="Pfam" id="PF14432">
    <property type="entry name" value="DYW_deaminase"/>
    <property type="match status" value="1"/>
</dbReference>
<feature type="repeat" description="PPR" evidence="2">
    <location>
        <begin position="406"/>
        <end position="440"/>
    </location>
</feature>
<name>A0A835US78_VANPL</name>
<comment type="caution">
    <text evidence="4">The sequence shown here is derived from an EMBL/GenBank/DDBJ whole genome shotgun (WGS) entry which is preliminary data.</text>
</comment>
<dbReference type="EMBL" id="JADCNM010000008">
    <property type="protein sequence ID" value="KAG0472043.1"/>
    <property type="molecule type" value="Genomic_DNA"/>
</dbReference>
<dbReference type="GO" id="GO:0009451">
    <property type="term" value="P:RNA modification"/>
    <property type="evidence" value="ECO:0007669"/>
    <property type="project" value="InterPro"/>
</dbReference>
<dbReference type="Gene3D" id="1.25.40.10">
    <property type="entry name" value="Tetratricopeptide repeat domain"/>
    <property type="match status" value="1"/>
</dbReference>
<organism evidence="4 5">
    <name type="scientific">Vanilla planifolia</name>
    <name type="common">Vanilla</name>
    <dbReference type="NCBI Taxonomy" id="51239"/>
    <lineage>
        <taxon>Eukaryota</taxon>
        <taxon>Viridiplantae</taxon>
        <taxon>Streptophyta</taxon>
        <taxon>Embryophyta</taxon>
        <taxon>Tracheophyta</taxon>
        <taxon>Spermatophyta</taxon>
        <taxon>Magnoliopsida</taxon>
        <taxon>Liliopsida</taxon>
        <taxon>Asparagales</taxon>
        <taxon>Orchidaceae</taxon>
        <taxon>Vanilloideae</taxon>
        <taxon>Vanilleae</taxon>
        <taxon>Vanilla</taxon>
    </lineage>
</organism>